<dbReference type="EMBL" id="JANPWB010000005">
    <property type="protein sequence ID" value="KAJ1185388.1"/>
    <property type="molecule type" value="Genomic_DNA"/>
</dbReference>
<gene>
    <name evidence="2" type="ORF">NDU88_002181</name>
</gene>
<organism evidence="2 3">
    <name type="scientific">Pleurodeles waltl</name>
    <name type="common">Iberian ribbed newt</name>
    <dbReference type="NCBI Taxonomy" id="8319"/>
    <lineage>
        <taxon>Eukaryota</taxon>
        <taxon>Metazoa</taxon>
        <taxon>Chordata</taxon>
        <taxon>Craniata</taxon>
        <taxon>Vertebrata</taxon>
        <taxon>Euteleostomi</taxon>
        <taxon>Amphibia</taxon>
        <taxon>Batrachia</taxon>
        <taxon>Caudata</taxon>
        <taxon>Salamandroidea</taxon>
        <taxon>Salamandridae</taxon>
        <taxon>Pleurodelinae</taxon>
        <taxon>Pleurodeles</taxon>
    </lineage>
</organism>
<sequence length="82" mass="8969">MLGRLRGSTGFEEDGGNCPLRYDSEQKTMEGKQPKADQETTQEAVCCGAVSPCHASGGMWLRQVCRDVQELEKSPAAIRLPQ</sequence>
<feature type="region of interest" description="Disordered" evidence="1">
    <location>
        <begin position="1"/>
        <end position="40"/>
    </location>
</feature>
<evidence type="ECO:0000256" key="1">
    <source>
        <dbReference type="SAM" id="MobiDB-lite"/>
    </source>
</evidence>
<dbReference type="AlphaFoldDB" id="A0AAV7U8Y1"/>
<keyword evidence="3" id="KW-1185">Reference proteome</keyword>
<feature type="compositionally biased region" description="Basic and acidic residues" evidence="1">
    <location>
        <begin position="22"/>
        <end position="38"/>
    </location>
</feature>
<evidence type="ECO:0000313" key="2">
    <source>
        <dbReference type="EMBL" id="KAJ1185388.1"/>
    </source>
</evidence>
<protein>
    <submittedName>
        <fullName evidence="2">Uncharacterized protein</fullName>
    </submittedName>
</protein>
<name>A0AAV7U8Y1_PLEWA</name>
<dbReference type="Proteomes" id="UP001066276">
    <property type="component" value="Chromosome 3_1"/>
</dbReference>
<proteinExistence type="predicted"/>
<accession>A0AAV7U8Y1</accession>
<evidence type="ECO:0000313" key="3">
    <source>
        <dbReference type="Proteomes" id="UP001066276"/>
    </source>
</evidence>
<comment type="caution">
    <text evidence="2">The sequence shown here is derived from an EMBL/GenBank/DDBJ whole genome shotgun (WGS) entry which is preliminary data.</text>
</comment>
<reference evidence="2" key="1">
    <citation type="journal article" date="2022" name="bioRxiv">
        <title>Sequencing and chromosome-scale assembly of the giantPleurodeles waltlgenome.</title>
        <authorList>
            <person name="Brown T."/>
            <person name="Elewa A."/>
            <person name="Iarovenko S."/>
            <person name="Subramanian E."/>
            <person name="Araus A.J."/>
            <person name="Petzold A."/>
            <person name="Susuki M."/>
            <person name="Suzuki K.-i.T."/>
            <person name="Hayashi T."/>
            <person name="Toyoda A."/>
            <person name="Oliveira C."/>
            <person name="Osipova E."/>
            <person name="Leigh N.D."/>
            <person name="Simon A."/>
            <person name="Yun M.H."/>
        </authorList>
    </citation>
    <scope>NUCLEOTIDE SEQUENCE</scope>
    <source>
        <strain evidence="2">20211129_DDA</strain>
        <tissue evidence="2">Liver</tissue>
    </source>
</reference>